<protein>
    <submittedName>
        <fullName evidence="3">PLAT domain-containing protein</fullName>
    </submittedName>
</protein>
<dbReference type="AlphaFoldDB" id="A0A1I8FRM1"/>
<dbReference type="Proteomes" id="UP000095280">
    <property type="component" value="Unplaced"/>
</dbReference>
<feature type="region of interest" description="Disordered" evidence="1">
    <location>
        <begin position="434"/>
        <end position="463"/>
    </location>
</feature>
<feature type="region of interest" description="Disordered" evidence="1">
    <location>
        <begin position="493"/>
        <end position="529"/>
    </location>
</feature>
<organism evidence="2 3">
    <name type="scientific">Macrostomum lignano</name>
    <dbReference type="NCBI Taxonomy" id="282301"/>
    <lineage>
        <taxon>Eukaryota</taxon>
        <taxon>Metazoa</taxon>
        <taxon>Spiralia</taxon>
        <taxon>Lophotrochozoa</taxon>
        <taxon>Platyhelminthes</taxon>
        <taxon>Rhabditophora</taxon>
        <taxon>Macrostomorpha</taxon>
        <taxon>Macrostomida</taxon>
        <taxon>Macrostomidae</taxon>
        <taxon>Macrostomum</taxon>
    </lineage>
</organism>
<evidence type="ECO:0000256" key="1">
    <source>
        <dbReference type="SAM" id="MobiDB-lite"/>
    </source>
</evidence>
<keyword evidence="2" id="KW-1185">Reference proteome</keyword>
<evidence type="ECO:0000313" key="3">
    <source>
        <dbReference type="WBParaSite" id="maker-unitig_44831-snap-gene-0.2-mRNA-1"/>
    </source>
</evidence>
<name>A0A1I8FRM1_9PLAT</name>
<proteinExistence type="predicted"/>
<feature type="compositionally biased region" description="Basic and acidic residues" evidence="1">
    <location>
        <begin position="508"/>
        <end position="529"/>
    </location>
</feature>
<accession>A0A1I8FRM1</accession>
<feature type="compositionally biased region" description="Basic and acidic residues" evidence="1">
    <location>
        <begin position="125"/>
        <end position="141"/>
    </location>
</feature>
<evidence type="ECO:0000313" key="2">
    <source>
        <dbReference type="Proteomes" id="UP000095280"/>
    </source>
</evidence>
<feature type="region of interest" description="Disordered" evidence="1">
    <location>
        <begin position="124"/>
        <end position="159"/>
    </location>
</feature>
<sequence>QPTFTESGAIQLASKSAVPQKPCIPEIAGQGEISTASPPAQLRWTKEAPKSCSDVDNRKVFHALPSRPSEATVVCGRQHEPAELVMSTSLERRRIKGVFLETLADSTISWYVQDLTITITSELAGHGDRADPTEAEDERHQTSRPYVENQQELRLHDTSRPRANPALQWWVHPDSIGGGLLRFIGISQARYCTALATRCANAEPPAFIILAAAPGPTLEPDRPAFGNTATSAPAPRGHLAASSPPAFQFFITGLSFANIRRGSATSRRPGCSSHFTLFLTSVAFKFVINQSLPKISYLTYMVSTATPPTPAPPVHDLGPVVCHLCCGAAQMRVQAAAQLHPAVLTSVTFKYVVAQSLPRISYLTYMLSASAAAAAALLRKSGRKRRGGWAAAGGPVRLARRSEGSPRLASDGPGSNQAACDKYVLMSLRHPLHSQHLARRRDDDSNRRTLGGSAGRVNQTHTGRDGELWRDRLAVDARECFLAGRVWEPCSRHLQPHGDACRRRREMRKKDREYKEWLNKKRKSGKEGA</sequence>
<dbReference type="WBParaSite" id="maker-unitig_44831-snap-gene-0.2-mRNA-1">
    <property type="protein sequence ID" value="maker-unitig_44831-snap-gene-0.2-mRNA-1"/>
    <property type="gene ID" value="maker-unitig_44831-snap-gene-0.2"/>
</dbReference>
<reference evidence="3" key="1">
    <citation type="submission" date="2016-11" db="UniProtKB">
        <authorList>
            <consortium name="WormBaseParasite"/>
        </authorList>
    </citation>
    <scope>IDENTIFICATION</scope>
</reference>